<dbReference type="Proteomes" id="UP001500839">
    <property type="component" value="Unassembled WGS sequence"/>
</dbReference>
<evidence type="ECO:0000313" key="3">
    <source>
        <dbReference type="Proteomes" id="UP001500839"/>
    </source>
</evidence>
<name>A0ABP9CZD9_9ACTN</name>
<reference evidence="3" key="1">
    <citation type="journal article" date="2019" name="Int. J. Syst. Evol. Microbiol.">
        <title>The Global Catalogue of Microorganisms (GCM) 10K type strain sequencing project: providing services to taxonomists for standard genome sequencing and annotation.</title>
        <authorList>
            <consortium name="The Broad Institute Genomics Platform"/>
            <consortium name="The Broad Institute Genome Sequencing Center for Infectious Disease"/>
            <person name="Wu L."/>
            <person name="Ma J."/>
        </authorList>
    </citation>
    <scope>NUCLEOTIDE SEQUENCE [LARGE SCALE GENOMIC DNA]</scope>
    <source>
        <strain evidence="3">JCM 18542</strain>
    </source>
</reference>
<dbReference type="Pfam" id="PF12697">
    <property type="entry name" value="Abhydrolase_6"/>
    <property type="match status" value="1"/>
</dbReference>
<dbReference type="PANTHER" id="PTHR43194:SF2">
    <property type="entry name" value="PEROXISOMAL MEMBRANE PROTEIN LPX1"/>
    <property type="match status" value="1"/>
</dbReference>
<dbReference type="SUPFAM" id="SSF53474">
    <property type="entry name" value="alpha/beta-Hydrolases"/>
    <property type="match status" value="1"/>
</dbReference>
<keyword evidence="2" id="KW-0378">Hydrolase</keyword>
<gene>
    <name evidence="2" type="ORF">GCM10023353_29840</name>
</gene>
<dbReference type="PANTHER" id="PTHR43194">
    <property type="entry name" value="HYDROLASE ALPHA/BETA FOLD FAMILY"/>
    <property type="match status" value="1"/>
</dbReference>
<comment type="caution">
    <text evidence="2">The sequence shown here is derived from an EMBL/GenBank/DDBJ whole genome shotgun (WGS) entry which is preliminary data.</text>
</comment>
<accession>A0ABP9CZD9</accession>
<dbReference type="InterPro" id="IPR050228">
    <property type="entry name" value="Carboxylesterase_BioH"/>
</dbReference>
<feature type="domain" description="AB hydrolase-1" evidence="1">
    <location>
        <begin position="66"/>
        <end position="308"/>
    </location>
</feature>
<dbReference type="InterPro" id="IPR029058">
    <property type="entry name" value="AB_hydrolase_fold"/>
</dbReference>
<sequence>MPCPDPNRRATAAGRVRCLTRGRPGLPRGHTLGAMAEHSAAVRQVVASDGTRIVYRADGRVGARPLILVHGWAQSSACWGPNVLAALTRQYRVIAVDLRGHGYSDAPEDAYDDPSLWAGDLRAVLDAEGIGAGAGAVLLGWSYGGLVCCDFLDNERGAAADGTVGGLILVGALTGIGRGQKGGRVGKAMRAAMPSVLATDAAVAVPAMIELTSAFHGEVHGKGEREQALLALALGTPPRVRTALFNRNSGHDEMLASLEIPVLVMHGTDDRIVDPSAAEHALATIPHVRPSFWDGGGHAPFIENEGRFISEIDEFIDVLDGDRATAGWGAGSADGGGR</sequence>
<dbReference type="GO" id="GO:0016787">
    <property type="term" value="F:hydrolase activity"/>
    <property type="evidence" value="ECO:0007669"/>
    <property type="project" value="UniProtKB-KW"/>
</dbReference>
<evidence type="ECO:0000259" key="1">
    <source>
        <dbReference type="Pfam" id="PF12697"/>
    </source>
</evidence>
<dbReference type="PRINTS" id="PR00111">
    <property type="entry name" value="ABHYDROLASE"/>
</dbReference>
<dbReference type="EMBL" id="BAABKQ010000001">
    <property type="protein sequence ID" value="GAA4820106.1"/>
    <property type="molecule type" value="Genomic_DNA"/>
</dbReference>
<protein>
    <submittedName>
        <fullName evidence="2">Alpha/beta hydrolase</fullName>
    </submittedName>
</protein>
<dbReference type="InterPro" id="IPR000073">
    <property type="entry name" value="AB_hydrolase_1"/>
</dbReference>
<organism evidence="2 3">
    <name type="scientific">Tomitella cavernea</name>
    <dbReference type="NCBI Taxonomy" id="1387982"/>
    <lineage>
        <taxon>Bacteria</taxon>
        <taxon>Bacillati</taxon>
        <taxon>Actinomycetota</taxon>
        <taxon>Actinomycetes</taxon>
        <taxon>Mycobacteriales</taxon>
        <taxon>Tomitella</taxon>
    </lineage>
</organism>
<proteinExistence type="predicted"/>
<dbReference type="Gene3D" id="3.40.50.1820">
    <property type="entry name" value="alpha/beta hydrolase"/>
    <property type="match status" value="1"/>
</dbReference>
<keyword evidence="3" id="KW-1185">Reference proteome</keyword>
<evidence type="ECO:0000313" key="2">
    <source>
        <dbReference type="EMBL" id="GAA4820106.1"/>
    </source>
</evidence>